<protein>
    <submittedName>
        <fullName evidence="8">Paraquat-inducible protein A</fullName>
    </submittedName>
</protein>
<dbReference type="Proteomes" id="UP000220836">
    <property type="component" value="Unassembled WGS sequence"/>
</dbReference>
<sequence length="216" mass="23515">MIDSGIETTARQQGLVACTHCSRVWPTAATQCQRCGAKLTSRDARSLSRVWAWWMLGLICYIPANIYPMLETKLLFKVSGGTIVGGAVELFAHGAVAVALVILLASVAIPLAKFGAIAYLALSVQQGWQSNQHRRMQIYEVVEFVGRWSMIDVFVVAVLSSLVQLGSVVSISPGPASLTFALSVVCTMLAARSFDSRLIWDSIAKHDTNRDQVFKP</sequence>
<evidence type="ECO:0000256" key="3">
    <source>
        <dbReference type="ARBA" id="ARBA00022519"/>
    </source>
</evidence>
<evidence type="ECO:0000256" key="7">
    <source>
        <dbReference type="SAM" id="Phobius"/>
    </source>
</evidence>
<dbReference type="InterPro" id="IPR051800">
    <property type="entry name" value="PqiA-PqiB_transport"/>
</dbReference>
<feature type="transmembrane region" description="Helical" evidence="7">
    <location>
        <begin position="50"/>
        <end position="70"/>
    </location>
</feature>
<dbReference type="OrthoDB" id="9800207at2"/>
<evidence type="ECO:0000256" key="1">
    <source>
        <dbReference type="ARBA" id="ARBA00004533"/>
    </source>
</evidence>
<keyword evidence="3" id="KW-0997">Cell inner membrane</keyword>
<dbReference type="AlphaFoldDB" id="A0A238L6R3"/>
<evidence type="ECO:0000256" key="5">
    <source>
        <dbReference type="ARBA" id="ARBA00022989"/>
    </source>
</evidence>
<comment type="subcellular location">
    <subcellularLocation>
        <location evidence="1">Cell inner membrane</location>
    </subcellularLocation>
</comment>
<feature type="transmembrane region" description="Helical" evidence="7">
    <location>
        <begin position="171"/>
        <end position="191"/>
    </location>
</feature>
<feature type="transmembrane region" description="Helical" evidence="7">
    <location>
        <begin position="90"/>
        <end position="123"/>
    </location>
</feature>
<keyword evidence="4 7" id="KW-0812">Transmembrane</keyword>
<dbReference type="EMBL" id="FXYH01000025">
    <property type="protein sequence ID" value="SMX49996.1"/>
    <property type="molecule type" value="Genomic_DNA"/>
</dbReference>
<keyword evidence="9" id="KW-1185">Reference proteome</keyword>
<gene>
    <name evidence="8" type="primary">pqiA</name>
    <name evidence="8" type="ORF">PEV8663_04441</name>
</gene>
<dbReference type="PANTHER" id="PTHR30462">
    <property type="entry name" value="INTERMEMBRANE TRANSPORT PROTEIN PQIB-RELATED"/>
    <property type="match status" value="1"/>
</dbReference>
<keyword evidence="5 7" id="KW-1133">Transmembrane helix</keyword>
<dbReference type="InterPro" id="IPR007498">
    <property type="entry name" value="PqiA-like"/>
</dbReference>
<dbReference type="RefSeq" id="WP_097806855.1">
    <property type="nucleotide sequence ID" value="NZ_FXYH01000025.1"/>
</dbReference>
<evidence type="ECO:0000256" key="6">
    <source>
        <dbReference type="ARBA" id="ARBA00023136"/>
    </source>
</evidence>
<dbReference type="PANTHER" id="PTHR30462:SF3">
    <property type="entry name" value="INTERMEMBRANE TRANSPORT PROTEIN PQIA"/>
    <property type="match status" value="1"/>
</dbReference>
<feature type="transmembrane region" description="Helical" evidence="7">
    <location>
        <begin position="144"/>
        <end position="165"/>
    </location>
</feature>
<dbReference type="GO" id="GO:0005886">
    <property type="term" value="C:plasma membrane"/>
    <property type="evidence" value="ECO:0007669"/>
    <property type="project" value="UniProtKB-SubCell"/>
</dbReference>
<evidence type="ECO:0000313" key="9">
    <source>
        <dbReference type="Proteomes" id="UP000220836"/>
    </source>
</evidence>
<accession>A0A238L6R3</accession>
<organism evidence="8 9">
    <name type="scientific">Pelagimonas varians</name>
    <dbReference type="NCBI Taxonomy" id="696760"/>
    <lineage>
        <taxon>Bacteria</taxon>
        <taxon>Pseudomonadati</taxon>
        <taxon>Pseudomonadota</taxon>
        <taxon>Alphaproteobacteria</taxon>
        <taxon>Rhodobacterales</taxon>
        <taxon>Roseobacteraceae</taxon>
        <taxon>Pelagimonas</taxon>
    </lineage>
</organism>
<dbReference type="Pfam" id="PF04403">
    <property type="entry name" value="PqiA"/>
    <property type="match status" value="1"/>
</dbReference>
<proteinExistence type="predicted"/>
<name>A0A238L6R3_9RHOB</name>
<evidence type="ECO:0000256" key="2">
    <source>
        <dbReference type="ARBA" id="ARBA00022475"/>
    </source>
</evidence>
<keyword evidence="6 7" id="KW-0472">Membrane</keyword>
<evidence type="ECO:0000256" key="4">
    <source>
        <dbReference type="ARBA" id="ARBA00022692"/>
    </source>
</evidence>
<keyword evidence="2" id="KW-1003">Cell membrane</keyword>
<evidence type="ECO:0000313" key="8">
    <source>
        <dbReference type="EMBL" id="SMX49996.1"/>
    </source>
</evidence>
<reference evidence="8 9" key="1">
    <citation type="submission" date="2017-05" db="EMBL/GenBank/DDBJ databases">
        <authorList>
            <person name="Song R."/>
            <person name="Chenine A.L."/>
            <person name="Ruprecht R.M."/>
        </authorList>
    </citation>
    <scope>NUCLEOTIDE SEQUENCE [LARGE SCALE GENOMIC DNA]</scope>
    <source>
        <strain evidence="8 9">CECT 8663</strain>
    </source>
</reference>